<dbReference type="Gene3D" id="2.70.220.10">
    <property type="entry name" value="Ganglioside GM2 activator"/>
    <property type="match status" value="1"/>
</dbReference>
<dbReference type="AlphaFoldDB" id="A0AAV7XVA2"/>
<protein>
    <submittedName>
        <fullName evidence="3">Uncharacterized protein</fullName>
    </submittedName>
</protein>
<sequence>MCDGGHRLRVCRPPPPAADGPRPRWRGRGAAGGAACRGSRASASAPAPGRTPRPEGPHVPPRQGERRRRHAGRLAGRSRSSRPHAGAPPGRRPQSVGCAPRPHPASRRGRCPLGVLVAWRPRHPRVLTRVLTQSAKGKLSTLVRIESLGNCPELANPSNGFTSSEVFQMGKTLYGKGIFEFRHNYTRLTKAVAHIKKCVDRNDPHCEPWQNWRFGDETCNLLTMKKMIWTPLFNLIPALNCPIKAGSYRIENVTVDVEKLKVIQFPDKGFWKVSIMVDADNIAKVLCYYFEFAFVKVRV</sequence>
<accession>A0AAV7XVA2</accession>
<proteinExistence type="predicted"/>
<dbReference type="EMBL" id="JAPTSV010000002">
    <property type="protein sequence ID" value="KAJ1530502.1"/>
    <property type="molecule type" value="Genomic_DNA"/>
</dbReference>
<evidence type="ECO:0000313" key="3">
    <source>
        <dbReference type="EMBL" id="KAJ1530502.1"/>
    </source>
</evidence>
<name>A0AAV7XVA2_9NEOP</name>
<feature type="compositionally biased region" description="Low complexity" evidence="2">
    <location>
        <begin position="33"/>
        <end position="50"/>
    </location>
</feature>
<feature type="compositionally biased region" description="Low complexity" evidence="2">
    <location>
        <begin position="73"/>
        <end position="93"/>
    </location>
</feature>
<organism evidence="3 4">
    <name type="scientific">Megalurothrips usitatus</name>
    <name type="common">bean blossom thrips</name>
    <dbReference type="NCBI Taxonomy" id="439358"/>
    <lineage>
        <taxon>Eukaryota</taxon>
        <taxon>Metazoa</taxon>
        <taxon>Ecdysozoa</taxon>
        <taxon>Arthropoda</taxon>
        <taxon>Hexapoda</taxon>
        <taxon>Insecta</taxon>
        <taxon>Pterygota</taxon>
        <taxon>Neoptera</taxon>
        <taxon>Paraneoptera</taxon>
        <taxon>Thysanoptera</taxon>
        <taxon>Terebrantia</taxon>
        <taxon>Thripoidea</taxon>
        <taxon>Thripidae</taxon>
        <taxon>Megalurothrips</taxon>
    </lineage>
</organism>
<evidence type="ECO:0000256" key="1">
    <source>
        <dbReference type="ARBA" id="ARBA00022729"/>
    </source>
</evidence>
<dbReference type="InterPro" id="IPR036846">
    <property type="entry name" value="GM2-AP_sf"/>
</dbReference>
<dbReference type="Proteomes" id="UP001075354">
    <property type="component" value="Chromosome 2"/>
</dbReference>
<comment type="caution">
    <text evidence="3">The sequence shown here is derived from an EMBL/GenBank/DDBJ whole genome shotgun (WGS) entry which is preliminary data.</text>
</comment>
<evidence type="ECO:0000256" key="2">
    <source>
        <dbReference type="SAM" id="MobiDB-lite"/>
    </source>
</evidence>
<reference evidence="3" key="1">
    <citation type="submission" date="2022-12" db="EMBL/GenBank/DDBJ databases">
        <title>Chromosome-level genome assembly of the bean flower thrips Megalurothrips usitatus.</title>
        <authorList>
            <person name="Ma L."/>
            <person name="Liu Q."/>
            <person name="Li H."/>
            <person name="Cai W."/>
        </authorList>
    </citation>
    <scope>NUCLEOTIDE SEQUENCE</scope>
    <source>
        <strain evidence="3">Cailab_2022a</strain>
    </source>
</reference>
<keyword evidence="1" id="KW-0732">Signal</keyword>
<gene>
    <name evidence="3" type="ORF">ONE63_005399</name>
</gene>
<keyword evidence="4" id="KW-1185">Reference proteome</keyword>
<feature type="region of interest" description="Disordered" evidence="2">
    <location>
        <begin position="1"/>
        <end position="109"/>
    </location>
</feature>
<evidence type="ECO:0000313" key="4">
    <source>
        <dbReference type="Proteomes" id="UP001075354"/>
    </source>
</evidence>